<reference evidence="6 7" key="1">
    <citation type="submission" date="2021-07" db="EMBL/GenBank/DDBJ databases">
        <title>Karlodiniumbacter phycospheric gen. nov., sp. nov., a phycosphere bacterium isolated from karlodinium veneficum.</title>
        <authorList>
            <person name="Peng Y."/>
            <person name="Jiang L."/>
            <person name="Lee J."/>
        </authorList>
    </citation>
    <scope>NUCLEOTIDE SEQUENCE</scope>
    <source>
        <strain evidence="6 7">N5</strain>
    </source>
</reference>
<evidence type="ECO:0000256" key="2">
    <source>
        <dbReference type="ARBA" id="ARBA00023136"/>
    </source>
</evidence>
<dbReference type="PROSITE" id="PS51257">
    <property type="entry name" value="PROKAR_LIPOPROTEIN"/>
    <property type="match status" value="1"/>
</dbReference>
<dbReference type="EMBL" id="CP078073">
    <property type="protein sequence ID" value="QXL88371.1"/>
    <property type="molecule type" value="Genomic_DNA"/>
</dbReference>
<keyword evidence="1 3" id="KW-0732">Signal</keyword>
<protein>
    <submittedName>
        <fullName evidence="6">Outer membrane protein assembly factor BamE</fullName>
    </submittedName>
</protein>
<sequence>MMRQSFFSAIRPAVRRVGFGLALAAGLTACAATFTNHGYVPPPELLDEIGIGSSREQVAEIAGAPGTGGVMRDEAWFYTQYRVRNFTYNAPEVIERDIVAISFSDAGRVTNIERFGLEDGQVVQLSRRVTESSVRDIGFLRSILSNFGRISLGDATDN</sequence>
<evidence type="ECO:0000313" key="5">
    <source>
        <dbReference type="EMBL" id="MBY4891584.1"/>
    </source>
</evidence>
<accession>A0A975YGH6</accession>
<dbReference type="Proteomes" id="UP000693972">
    <property type="component" value="Unassembled WGS sequence"/>
</dbReference>
<evidence type="ECO:0000313" key="7">
    <source>
        <dbReference type="Proteomes" id="UP000693972"/>
    </source>
</evidence>
<dbReference type="InterPro" id="IPR037873">
    <property type="entry name" value="BamE-like"/>
</dbReference>
<keyword evidence="2" id="KW-0472">Membrane</keyword>
<dbReference type="GO" id="GO:0019867">
    <property type="term" value="C:outer membrane"/>
    <property type="evidence" value="ECO:0007669"/>
    <property type="project" value="InterPro"/>
</dbReference>
<dbReference type="EMBL" id="JAIMBW010000001">
    <property type="protein sequence ID" value="MBY4891584.1"/>
    <property type="molecule type" value="Genomic_DNA"/>
</dbReference>
<evidence type="ECO:0000259" key="4">
    <source>
        <dbReference type="Pfam" id="PF04355"/>
    </source>
</evidence>
<gene>
    <name evidence="6" type="primary">bamE</name>
    <name evidence="5" type="ORF">KUL25_02255</name>
    <name evidence="6" type="ORF">KUL25_02260</name>
</gene>
<evidence type="ECO:0000256" key="1">
    <source>
        <dbReference type="ARBA" id="ARBA00022729"/>
    </source>
</evidence>
<keyword evidence="7" id="KW-1185">Reference proteome</keyword>
<dbReference type="Gene3D" id="3.30.1450.10">
    <property type="match status" value="1"/>
</dbReference>
<organism evidence="6">
    <name type="scientific">Gymnodinialimonas phycosphaerae</name>
    <dbReference type="NCBI Taxonomy" id="2841589"/>
    <lineage>
        <taxon>Bacteria</taxon>
        <taxon>Pseudomonadati</taxon>
        <taxon>Pseudomonadota</taxon>
        <taxon>Alphaproteobacteria</taxon>
        <taxon>Rhodobacterales</taxon>
        <taxon>Paracoccaceae</taxon>
        <taxon>Gymnodinialimonas</taxon>
    </lineage>
</organism>
<feature type="domain" description="Outer membrane protein assembly factor BamE" evidence="4">
    <location>
        <begin position="38"/>
        <end position="112"/>
    </location>
</feature>
<dbReference type="Pfam" id="PF04355">
    <property type="entry name" value="BamE"/>
    <property type="match status" value="1"/>
</dbReference>
<evidence type="ECO:0000256" key="3">
    <source>
        <dbReference type="SAM" id="SignalP"/>
    </source>
</evidence>
<proteinExistence type="predicted"/>
<evidence type="ECO:0000313" key="6">
    <source>
        <dbReference type="EMBL" id="QXL88371.1"/>
    </source>
</evidence>
<feature type="chain" id="PRO_5037100667" evidence="3">
    <location>
        <begin position="32"/>
        <end position="158"/>
    </location>
</feature>
<name>A0A975YGH6_9RHOB</name>
<dbReference type="AlphaFoldDB" id="A0A975YGH6"/>
<feature type="signal peptide" evidence="3">
    <location>
        <begin position="1"/>
        <end position="31"/>
    </location>
</feature>
<dbReference type="InterPro" id="IPR007450">
    <property type="entry name" value="BamE_dom"/>
</dbReference>